<dbReference type="PANTHER" id="PTHR10587">
    <property type="entry name" value="GLYCOSYL TRANSFERASE-RELATED"/>
    <property type="match status" value="1"/>
</dbReference>
<proteinExistence type="predicted"/>
<dbReference type="SUPFAM" id="SSF88713">
    <property type="entry name" value="Glycoside hydrolase/deacetylase"/>
    <property type="match status" value="1"/>
</dbReference>
<dbReference type="GO" id="GO:0016810">
    <property type="term" value="F:hydrolase activity, acting on carbon-nitrogen (but not peptide) bonds"/>
    <property type="evidence" value="ECO:0007669"/>
    <property type="project" value="InterPro"/>
</dbReference>
<dbReference type="Gene3D" id="3.20.20.370">
    <property type="entry name" value="Glycoside hydrolase/deacetylase"/>
    <property type="match status" value="1"/>
</dbReference>
<dbReference type="InterPro" id="IPR011330">
    <property type="entry name" value="Glyco_hydro/deAcase_b/a-brl"/>
</dbReference>
<dbReference type="InterPro" id="IPR002509">
    <property type="entry name" value="NODB_dom"/>
</dbReference>
<reference evidence="2" key="1">
    <citation type="submission" date="2019-08" db="EMBL/GenBank/DDBJ databases">
        <authorList>
            <person name="Kucharzyk K."/>
            <person name="Murdoch R.W."/>
            <person name="Higgins S."/>
            <person name="Loffler F."/>
        </authorList>
    </citation>
    <scope>NUCLEOTIDE SEQUENCE</scope>
</reference>
<protein>
    <recommendedName>
        <fullName evidence="1">NodB homology domain-containing protein</fullName>
    </recommendedName>
</protein>
<dbReference type="PANTHER" id="PTHR10587:SF128">
    <property type="entry name" value="POLYSACCHARIDE DEACETYLASE PDAB-RELATED"/>
    <property type="match status" value="1"/>
</dbReference>
<feature type="domain" description="NodB homology" evidence="1">
    <location>
        <begin position="1"/>
        <end position="63"/>
    </location>
</feature>
<accession>A0A645D583</accession>
<dbReference type="AlphaFoldDB" id="A0A645D583"/>
<dbReference type="GO" id="GO:0016020">
    <property type="term" value="C:membrane"/>
    <property type="evidence" value="ECO:0007669"/>
    <property type="project" value="TreeGrafter"/>
</dbReference>
<dbReference type="PROSITE" id="PS51677">
    <property type="entry name" value="NODB"/>
    <property type="match status" value="1"/>
</dbReference>
<dbReference type="EMBL" id="VSSQ01033055">
    <property type="protein sequence ID" value="MPM84536.1"/>
    <property type="molecule type" value="Genomic_DNA"/>
</dbReference>
<evidence type="ECO:0000259" key="1">
    <source>
        <dbReference type="PROSITE" id="PS51677"/>
    </source>
</evidence>
<dbReference type="InterPro" id="IPR050248">
    <property type="entry name" value="Polysacc_deacetylase_ArnD"/>
</dbReference>
<sequence>MYAIQWDVDSLDWKEICADDIYKNVTSKVKNGSIVLFHNAALHTPEALPRIIETLQKENYQFVTVDNLIYKDNYKIDHTGKQIKCDGTSTTATASSETTSATASVSNVETTKAETTSAKNISAIATAVK</sequence>
<dbReference type="GO" id="GO:0005975">
    <property type="term" value="P:carbohydrate metabolic process"/>
    <property type="evidence" value="ECO:0007669"/>
    <property type="project" value="InterPro"/>
</dbReference>
<comment type="caution">
    <text evidence="2">The sequence shown here is derived from an EMBL/GenBank/DDBJ whole genome shotgun (WGS) entry which is preliminary data.</text>
</comment>
<evidence type="ECO:0000313" key="2">
    <source>
        <dbReference type="EMBL" id="MPM84536.1"/>
    </source>
</evidence>
<organism evidence="2">
    <name type="scientific">bioreactor metagenome</name>
    <dbReference type="NCBI Taxonomy" id="1076179"/>
    <lineage>
        <taxon>unclassified sequences</taxon>
        <taxon>metagenomes</taxon>
        <taxon>ecological metagenomes</taxon>
    </lineage>
</organism>
<name>A0A645D583_9ZZZZ</name>
<gene>
    <name evidence="2" type="ORF">SDC9_131609</name>
</gene>